<reference evidence="3 4" key="1">
    <citation type="journal article" date="2019" name="Emerg. Microbes Infect.">
        <title>Comprehensive subspecies identification of 175 nontuberculous mycobacteria species based on 7547 genomic profiles.</title>
        <authorList>
            <person name="Matsumoto Y."/>
            <person name="Kinjo T."/>
            <person name="Motooka D."/>
            <person name="Nabeya D."/>
            <person name="Jung N."/>
            <person name="Uechi K."/>
            <person name="Horii T."/>
            <person name="Iida T."/>
            <person name="Fujita J."/>
            <person name="Nakamura S."/>
        </authorList>
    </citation>
    <scope>NUCLEOTIDE SEQUENCE [LARGE SCALE GENOMIC DNA]</scope>
    <source>
        <strain evidence="3 4">JCM 12687</strain>
    </source>
</reference>
<name>A0ABN6B2W0_9MYCO</name>
<protein>
    <recommendedName>
        <fullName evidence="2">Transposase IS110-like N-terminal domain-containing protein</fullName>
    </recommendedName>
</protein>
<organism evidence="3 4">
    <name type="scientific">Mycobacterium branderi</name>
    <dbReference type="NCBI Taxonomy" id="43348"/>
    <lineage>
        <taxon>Bacteria</taxon>
        <taxon>Bacillati</taxon>
        <taxon>Actinomycetota</taxon>
        <taxon>Actinomycetes</taxon>
        <taxon>Mycobacteriales</taxon>
        <taxon>Mycobacteriaceae</taxon>
        <taxon>Mycobacterium</taxon>
    </lineage>
</organism>
<feature type="region of interest" description="Disordered" evidence="1">
    <location>
        <begin position="228"/>
        <end position="268"/>
    </location>
</feature>
<gene>
    <name evidence="3" type="ORF">MBRA_22210</name>
</gene>
<dbReference type="Proteomes" id="UP000467379">
    <property type="component" value="Chromosome"/>
</dbReference>
<feature type="domain" description="Transposase IS110-like N-terminal" evidence="2">
    <location>
        <begin position="5"/>
        <end position="162"/>
    </location>
</feature>
<dbReference type="InterPro" id="IPR002525">
    <property type="entry name" value="Transp_IS110-like_N"/>
</dbReference>
<feature type="compositionally biased region" description="Basic residues" evidence="1">
    <location>
        <begin position="252"/>
        <end position="261"/>
    </location>
</feature>
<evidence type="ECO:0000313" key="3">
    <source>
        <dbReference type="EMBL" id="BBZ12026.1"/>
    </source>
</evidence>
<sequence>MGLFCGIDWATEHHDVAVIDDDGRVVARGRVSNDAAGFAALLTLLAEAGDSAAHPIPVGIETDRGLWVAALRETGRVIYPINPLAASRYRARHAVSGAKSDATDAVLLANIVRTDAAAHRPLPADTELAQAIRVLARAQQDAVWARQQIGNQIRDLLKDFYPAAIAAFAGLPEGGLARADARTILAAAPTPTQAATLTPAAPTADQSWPPTPSRPRYRAVARRVHRHLPAPTAGRGKRDGHPTGGVVAPTRGRLHRGRRAGRGGDRPF</sequence>
<feature type="compositionally biased region" description="Low complexity" evidence="1">
    <location>
        <begin position="195"/>
        <end position="204"/>
    </location>
</feature>
<keyword evidence="4" id="KW-1185">Reference proteome</keyword>
<dbReference type="PANTHER" id="PTHR33055:SF3">
    <property type="entry name" value="PUTATIVE TRANSPOSASE FOR IS117-RELATED"/>
    <property type="match status" value="1"/>
</dbReference>
<dbReference type="Pfam" id="PF01548">
    <property type="entry name" value="DEDD_Tnp_IS110"/>
    <property type="match status" value="1"/>
</dbReference>
<feature type="region of interest" description="Disordered" evidence="1">
    <location>
        <begin position="195"/>
        <end position="216"/>
    </location>
</feature>
<accession>A0ABN6B2W0</accession>
<evidence type="ECO:0000313" key="4">
    <source>
        <dbReference type="Proteomes" id="UP000467379"/>
    </source>
</evidence>
<proteinExistence type="predicted"/>
<dbReference type="InterPro" id="IPR047650">
    <property type="entry name" value="Transpos_IS110"/>
</dbReference>
<evidence type="ECO:0000256" key="1">
    <source>
        <dbReference type="SAM" id="MobiDB-lite"/>
    </source>
</evidence>
<evidence type="ECO:0000259" key="2">
    <source>
        <dbReference type="Pfam" id="PF01548"/>
    </source>
</evidence>
<dbReference type="EMBL" id="AP022606">
    <property type="protein sequence ID" value="BBZ12026.1"/>
    <property type="molecule type" value="Genomic_DNA"/>
</dbReference>
<dbReference type="PANTHER" id="PTHR33055">
    <property type="entry name" value="TRANSPOSASE FOR INSERTION SEQUENCE ELEMENT IS1111A"/>
    <property type="match status" value="1"/>
</dbReference>